<evidence type="ECO:0000259" key="5">
    <source>
        <dbReference type="PROSITE" id="PS50043"/>
    </source>
</evidence>
<dbReference type="InterPro" id="IPR001789">
    <property type="entry name" value="Sig_transdc_resp-reg_receiver"/>
</dbReference>
<dbReference type="Gene3D" id="1.10.10.10">
    <property type="entry name" value="Winged helix-like DNA-binding domain superfamily/Winged helix DNA-binding domain"/>
    <property type="match status" value="1"/>
</dbReference>
<proteinExistence type="predicted"/>
<dbReference type="PROSITE" id="PS50110">
    <property type="entry name" value="RESPONSE_REGULATORY"/>
    <property type="match status" value="1"/>
</dbReference>
<dbReference type="InterPro" id="IPR011006">
    <property type="entry name" value="CheY-like_superfamily"/>
</dbReference>
<dbReference type="InterPro" id="IPR039420">
    <property type="entry name" value="WalR-like"/>
</dbReference>
<dbReference type="SMART" id="SM00448">
    <property type="entry name" value="REC"/>
    <property type="match status" value="1"/>
</dbReference>
<dbReference type="PROSITE" id="PS00622">
    <property type="entry name" value="HTH_LUXR_1"/>
    <property type="match status" value="1"/>
</dbReference>
<evidence type="ECO:0000256" key="4">
    <source>
        <dbReference type="PROSITE-ProRule" id="PRU00169"/>
    </source>
</evidence>
<protein>
    <submittedName>
        <fullName evidence="7">LuxR family two component transcriptional regulator</fullName>
    </submittedName>
</protein>
<dbReference type="PANTHER" id="PTHR43214">
    <property type="entry name" value="TWO-COMPONENT RESPONSE REGULATOR"/>
    <property type="match status" value="1"/>
</dbReference>
<dbReference type="InterPro" id="IPR016032">
    <property type="entry name" value="Sig_transdc_resp-reg_C-effctor"/>
</dbReference>
<keyword evidence="2" id="KW-0238">DNA-binding</keyword>
<name>A0A560JZX1_9BRAD</name>
<dbReference type="PANTHER" id="PTHR43214:SF41">
    <property type="entry name" value="NITRATE_NITRITE RESPONSE REGULATOR PROTEIN NARP"/>
    <property type="match status" value="1"/>
</dbReference>
<dbReference type="Proteomes" id="UP000315914">
    <property type="component" value="Unassembled WGS sequence"/>
</dbReference>
<dbReference type="InterPro" id="IPR036388">
    <property type="entry name" value="WH-like_DNA-bd_sf"/>
</dbReference>
<evidence type="ECO:0000256" key="3">
    <source>
        <dbReference type="ARBA" id="ARBA00023163"/>
    </source>
</evidence>
<evidence type="ECO:0000313" key="8">
    <source>
        <dbReference type="Proteomes" id="UP000315914"/>
    </source>
</evidence>
<dbReference type="GO" id="GO:0006355">
    <property type="term" value="P:regulation of DNA-templated transcription"/>
    <property type="evidence" value="ECO:0007669"/>
    <property type="project" value="InterPro"/>
</dbReference>
<feature type="domain" description="HTH luxR-type" evidence="5">
    <location>
        <begin position="185"/>
        <end position="250"/>
    </location>
</feature>
<dbReference type="Gene3D" id="3.40.50.2300">
    <property type="match status" value="1"/>
</dbReference>
<dbReference type="InterPro" id="IPR000792">
    <property type="entry name" value="Tscrpt_reg_LuxR_C"/>
</dbReference>
<keyword evidence="4" id="KW-0597">Phosphoprotein</keyword>
<dbReference type="Pfam" id="PF00196">
    <property type="entry name" value="GerE"/>
    <property type="match status" value="1"/>
</dbReference>
<dbReference type="GO" id="GO:0000160">
    <property type="term" value="P:phosphorelay signal transduction system"/>
    <property type="evidence" value="ECO:0007669"/>
    <property type="project" value="InterPro"/>
</dbReference>
<gene>
    <name evidence="7" type="ORF">FBZ95_104828</name>
</gene>
<accession>A0A560JZX1</accession>
<dbReference type="STRING" id="1399419.A5906_28875"/>
<dbReference type="CDD" id="cd06170">
    <property type="entry name" value="LuxR_C_like"/>
    <property type="match status" value="1"/>
</dbReference>
<keyword evidence="3" id="KW-0804">Transcription</keyword>
<organism evidence="7 8">
    <name type="scientific">Bradyrhizobium sacchari</name>
    <dbReference type="NCBI Taxonomy" id="1399419"/>
    <lineage>
        <taxon>Bacteria</taxon>
        <taxon>Pseudomonadati</taxon>
        <taxon>Pseudomonadota</taxon>
        <taxon>Alphaproteobacteria</taxon>
        <taxon>Hyphomicrobiales</taxon>
        <taxon>Nitrobacteraceae</taxon>
        <taxon>Bradyrhizobium</taxon>
    </lineage>
</organism>
<dbReference type="AlphaFoldDB" id="A0A560JZX1"/>
<evidence type="ECO:0000313" key="7">
    <source>
        <dbReference type="EMBL" id="TWB76635.1"/>
    </source>
</evidence>
<dbReference type="Pfam" id="PF00072">
    <property type="entry name" value="Response_reg"/>
    <property type="match status" value="1"/>
</dbReference>
<evidence type="ECO:0000256" key="1">
    <source>
        <dbReference type="ARBA" id="ARBA00023015"/>
    </source>
</evidence>
<comment type="caution">
    <text evidence="7">The sequence shown here is derived from an EMBL/GenBank/DDBJ whole genome shotgun (WGS) entry which is preliminary data.</text>
</comment>
<dbReference type="GO" id="GO:0003677">
    <property type="term" value="F:DNA binding"/>
    <property type="evidence" value="ECO:0007669"/>
    <property type="project" value="UniProtKB-KW"/>
</dbReference>
<keyword evidence="1" id="KW-0805">Transcription regulation</keyword>
<feature type="modified residue" description="4-aspartylphosphate" evidence="4">
    <location>
        <position position="88"/>
    </location>
</feature>
<evidence type="ECO:0000256" key="2">
    <source>
        <dbReference type="ARBA" id="ARBA00023125"/>
    </source>
</evidence>
<dbReference type="SUPFAM" id="SSF52172">
    <property type="entry name" value="CheY-like"/>
    <property type="match status" value="1"/>
</dbReference>
<dbReference type="EMBL" id="VITW01000004">
    <property type="protein sequence ID" value="TWB76635.1"/>
    <property type="molecule type" value="Genomic_DNA"/>
</dbReference>
<dbReference type="SMART" id="SM00421">
    <property type="entry name" value="HTH_LUXR"/>
    <property type="match status" value="1"/>
</dbReference>
<evidence type="ECO:0000259" key="6">
    <source>
        <dbReference type="PROSITE" id="PS50110"/>
    </source>
</evidence>
<dbReference type="SUPFAM" id="SSF46894">
    <property type="entry name" value="C-terminal effector domain of the bipartite response regulators"/>
    <property type="match status" value="1"/>
</dbReference>
<keyword evidence="8" id="KW-1185">Reference proteome</keyword>
<dbReference type="CDD" id="cd00156">
    <property type="entry name" value="REC"/>
    <property type="match status" value="1"/>
</dbReference>
<dbReference type="PROSITE" id="PS50043">
    <property type="entry name" value="HTH_LUXR_2"/>
    <property type="match status" value="1"/>
</dbReference>
<feature type="domain" description="Response regulatory" evidence="6">
    <location>
        <begin position="39"/>
        <end position="153"/>
    </location>
</feature>
<sequence length="254" mass="27281">MIMGVAGSSLRLNLLRAAGDTWCGAMNMSEQGETGEAITILLVEDDAPTCWRLQDALVKAGYEVRSAGTLAEARSALTEAVPRVLLTDLRLPDGHGVELIREIRQRFPDTEIMVISALGDEESVISAITVGATGYLLKDAFPTDIATTVRELVAGHSPISASIARFIVRRTQGAAQSGAEPSPGPVLNTAKLTPREIDILWGIAKGFSYAEIASHLGLSRQTVPGHIKNIYRKLEVHTRSEAVFEAVQQGLIKL</sequence>
<reference evidence="7 8" key="1">
    <citation type="submission" date="2019-06" db="EMBL/GenBank/DDBJ databases">
        <title>Genomic Encyclopedia of Type Strains, Phase IV (KMG-V): Genome sequencing to study the core and pangenomes of soil and plant-associated prokaryotes.</title>
        <authorList>
            <person name="Whitman W."/>
        </authorList>
    </citation>
    <scope>NUCLEOTIDE SEQUENCE [LARGE SCALE GENOMIC DNA]</scope>
    <source>
        <strain evidence="7 8">BR 10556</strain>
    </source>
</reference>
<dbReference type="PRINTS" id="PR00038">
    <property type="entry name" value="HTHLUXR"/>
</dbReference>